<dbReference type="AlphaFoldDB" id="A0A7J7JCY5"/>
<comment type="caution">
    <text evidence="1">The sequence shown here is derived from an EMBL/GenBank/DDBJ whole genome shotgun (WGS) entry which is preliminary data.</text>
</comment>
<reference evidence="1" key="1">
    <citation type="submission" date="2020-06" db="EMBL/GenBank/DDBJ databases">
        <title>Draft genome of Bugula neritina, a colonial animal packing powerful symbionts and potential medicines.</title>
        <authorList>
            <person name="Rayko M."/>
        </authorList>
    </citation>
    <scope>NUCLEOTIDE SEQUENCE [LARGE SCALE GENOMIC DNA]</scope>
    <source>
        <strain evidence="1">Kwan_BN1</strain>
    </source>
</reference>
<dbReference type="EMBL" id="VXIV02002612">
    <property type="protein sequence ID" value="KAF6024139.1"/>
    <property type="molecule type" value="Genomic_DNA"/>
</dbReference>
<sequence length="89" mass="9758">MRPVCEQHLLLFSYHVSFWVGSCYEIVRGVNSSLHLASSELSLPLIPATSLTACFSTCSMSTAAFLELGSHTAAASLTPHYFTTERYVI</sequence>
<accession>A0A7J7JCY5</accession>
<name>A0A7J7JCY5_BUGNE</name>
<evidence type="ECO:0000313" key="2">
    <source>
        <dbReference type="Proteomes" id="UP000593567"/>
    </source>
</evidence>
<dbReference type="PROSITE" id="PS51257">
    <property type="entry name" value="PROKAR_LIPOPROTEIN"/>
    <property type="match status" value="1"/>
</dbReference>
<evidence type="ECO:0000313" key="1">
    <source>
        <dbReference type="EMBL" id="KAF6024139.1"/>
    </source>
</evidence>
<dbReference type="Proteomes" id="UP000593567">
    <property type="component" value="Unassembled WGS sequence"/>
</dbReference>
<protein>
    <submittedName>
        <fullName evidence="1">Uncharacterized protein</fullName>
    </submittedName>
</protein>
<organism evidence="1 2">
    <name type="scientific">Bugula neritina</name>
    <name type="common">Brown bryozoan</name>
    <name type="synonym">Sertularia neritina</name>
    <dbReference type="NCBI Taxonomy" id="10212"/>
    <lineage>
        <taxon>Eukaryota</taxon>
        <taxon>Metazoa</taxon>
        <taxon>Spiralia</taxon>
        <taxon>Lophotrochozoa</taxon>
        <taxon>Bryozoa</taxon>
        <taxon>Gymnolaemata</taxon>
        <taxon>Cheilostomatida</taxon>
        <taxon>Flustrina</taxon>
        <taxon>Buguloidea</taxon>
        <taxon>Bugulidae</taxon>
        <taxon>Bugula</taxon>
    </lineage>
</organism>
<gene>
    <name evidence="1" type="ORF">EB796_017534</name>
</gene>
<keyword evidence="2" id="KW-1185">Reference proteome</keyword>
<proteinExistence type="predicted"/>